<accession>A0A2P8HX72</accession>
<dbReference type="Gene3D" id="1.10.220.80">
    <property type="entry name" value="BH2638-like"/>
    <property type="match status" value="1"/>
</dbReference>
<name>A0A2P8HX72_9BACI</name>
<protein>
    <submittedName>
        <fullName evidence="1">Uncharacterized protein YktA (UPF0223 family)</fullName>
    </submittedName>
</protein>
<keyword evidence="2" id="KW-1185">Reference proteome</keyword>
<dbReference type="SUPFAM" id="SSF158504">
    <property type="entry name" value="BH2638-like"/>
    <property type="match status" value="1"/>
</dbReference>
<dbReference type="Proteomes" id="UP000242310">
    <property type="component" value="Unassembled WGS sequence"/>
</dbReference>
<dbReference type="InterPro" id="IPR023324">
    <property type="entry name" value="BH2638-like_sf"/>
</dbReference>
<comment type="caution">
    <text evidence="1">The sequence shown here is derived from an EMBL/GenBank/DDBJ whole genome shotgun (WGS) entry which is preliminary data.</text>
</comment>
<dbReference type="EMBL" id="PYAV01000002">
    <property type="protein sequence ID" value="PSL50843.1"/>
    <property type="molecule type" value="Genomic_DNA"/>
</dbReference>
<dbReference type="OrthoDB" id="1649074at2"/>
<proteinExistence type="predicted"/>
<evidence type="ECO:0000313" key="2">
    <source>
        <dbReference type="Proteomes" id="UP000242310"/>
    </source>
</evidence>
<dbReference type="AlphaFoldDB" id="A0A2P8HX72"/>
<reference evidence="1 2" key="1">
    <citation type="submission" date="2018-03" db="EMBL/GenBank/DDBJ databases">
        <title>Genomic Encyclopedia of Type Strains, Phase III (KMG-III): the genomes of soil and plant-associated and newly described type strains.</title>
        <authorList>
            <person name="Whitman W."/>
        </authorList>
    </citation>
    <scope>NUCLEOTIDE SEQUENCE [LARGE SCALE GENOMIC DNA]</scope>
    <source>
        <strain evidence="1 2">CGMCC 1.07653</strain>
    </source>
</reference>
<evidence type="ECO:0000313" key="1">
    <source>
        <dbReference type="EMBL" id="PSL50843.1"/>
    </source>
</evidence>
<gene>
    <name evidence="1" type="ORF">B0H94_102119</name>
</gene>
<dbReference type="RefSeq" id="WP_106587565.1">
    <property type="nucleotide sequence ID" value="NZ_PYAV01000002.1"/>
</dbReference>
<sequence length="94" mass="10755">MSEKEIHMPISLDWSQEEVVDAVHFFDMVSQAYEEGVKSGKLTEAYKKFKRVVPSKSEEKSLFQTYDEAAGVSCWKTVQAAKEKEADETIRMTT</sequence>
<dbReference type="NCBIfam" id="NF003353">
    <property type="entry name" value="PRK04387.1"/>
    <property type="match status" value="1"/>
</dbReference>
<dbReference type="InterPro" id="IPR007920">
    <property type="entry name" value="UPF0223"/>
</dbReference>
<organism evidence="1 2">
    <name type="scientific">Salsuginibacillus halophilus</name>
    <dbReference type="NCBI Taxonomy" id="517424"/>
    <lineage>
        <taxon>Bacteria</taxon>
        <taxon>Bacillati</taxon>
        <taxon>Bacillota</taxon>
        <taxon>Bacilli</taxon>
        <taxon>Bacillales</taxon>
        <taxon>Bacillaceae</taxon>
        <taxon>Salsuginibacillus</taxon>
    </lineage>
</organism>
<dbReference type="Pfam" id="PF05256">
    <property type="entry name" value="UPF0223"/>
    <property type="match status" value="1"/>
</dbReference>
<dbReference type="PIRSF" id="PIRSF037260">
    <property type="entry name" value="UPF0223"/>
    <property type="match status" value="1"/>
</dbReference>